<reference evidence="1 2" key="1">
    <citation type="submission" date="2006-03" db="EMBL/GenBank/DDBJ databases">
        <authorList>
            <person name="Bartlett D.H."/>
            <person name="Valle G."/>
            <person name="Lauro F.M."/>
            <person name="Vezzi A."/>
            <person name="Simonato F."/>
            <person name="Eloe E."/>
            <person name="Vitulo N."/>
            <person name="Stratton T.K."/>
            <person name="D'angelo M."/>
            <person name="Ferriera S."/>
            <person name="Johnson J."/>
            <person name="Kravitz S."/>
            <person name="Beeson K."/>
            <person name="Sutton G."/>
            <person name="Rogers Y."/>
            <person name="Friedman R."/>
            <person name="Frazier M."/>
            <person name="Venter J.C."/>
        </authorList>
    </citation>
    <scope>NUCLEOTIDE SEQUENCE [LARGE SCALE GENOMIC DNA]</scope>
    <source>
        <strain evidence="1 2">3TCK</strain>
    </source>
</reference>
<name>Q1YYA0_9GAMM</name>
<protein>
    <submittedName>
        <fullName evidence="1">Uncharacterized protein</fullName>
    </submittedName>
</protein>
<dbReference type="AlphaFoldDB" id="Q1YYA0"/>
<accession>Q1YYA0</accession>
<evidence type="ECO:0000313" key="1">
    <source>
        <dbReference type="EMBL" id="EAS41306.1"/>
    </source>
</evidence>
<sequence>MLMGLRSQFKYFISISVFLTPGLLSAEVLPTSSTKLTNNGCQLNFFHLEKGADGKYKEGLRVSLVTDNIYQHRYVAMKADINRPLGFENINYNRAGKPTEVFSVNWRKQKEQFTYGRLMLLAGTSDRQAFDDLKKLITQDKGHFELEASKQRYRFNANATHLDDFLACEQKRTK</sequence>
<gene>
    <name evidence="1" type="ORF">P3TCK_09123</name>
</gene>
<dbReference type="HOGENOM" id="CLU_1569231_0_0_6"/>
<evidence type="ECO:0000313" key="2">
    <source>
        <dbReference type="Proteomes" id="UP000003789"/>
    </source>
</evidence>
<dbReference type="RefSeq" id="WP_006229790.1">
    <property type="nucleotide sequence ID" value="NZ_CH724134.1"/>
</dbReference>
<dbReference type="Proteomes" id="UP000003789">
    <property type="component" value="Unassembled WGS sequence"/>
</dbReference>
<organism evidence="1 2">
    <name type="scientific">Photobacterium profundum 3TCK</name>
    <dbReference type="NCBI Taxonomy" id="314280"/>
    <lineage>
        <taxon>Bacteria</taxon>
        <taxon>Pseudomonadati</taxon>
        <taxon>Pseudomonadota</taxon>
        <taxon>Gammaproteobacteria</taxon>
        <taxon>Vibrionales</taxon>
        <taxon>Vibrionaceae</taxon>
        <taxon>Photobacterium</taxon>
    </lineage>
</organism>
<dbReference type="EMBL" id="AAPH01000037">
    <property type="protein sequence ID" value="EAS41306.1"/>
    <property type="molecule type" value="Genomic_DNA"/>
</dbReference>
<comment type="caution">
    <text evidence="1">The sequence shown here is derived from an EMBL/GenBank/DDBJ whole genome shotgun (WGS) entry which is preliminary data.</text>
</comment>
<proteinExistence type="predicted"/>